<gene>
    <name evidence="1" type="ORF">OEW28_16210</name>
</gene>
<dbReference type="SUPFAM" id="SSF53335">
    <property type="entry name" value="S-adenosyl-L-methionine-dependent methyltransferases"/>
    <property type="match status" value="1"/>
</dbReference>
<dbReference type="Gene3D" id="3.40.50.150">
    <property type="entry name" value="Vaccinia Virus protein VP39"/>
    <property type="match status" value="1"/>
</dbReference>
<organism evidence="1 2">
    <name type="scientific">Albidovulum marisflavi</name>
    <dbReference type="NCBI Taxonomy" id="2984159"/>
    <lineage>
        <taxon>Bacteria</taxon>
        <taxon>Pseudomonadati</taxon>
        <taxon>Pseudomonadota</taxon>
        <taxon>Alphaproteobacteria</taxon>
        <taxon>Rhodobacterales</taxon>
        <taxon>Paracoccaceae</taxon>
        <taxon>Albidovulum</taxon>
    </lineage>
</organism>
<dbReference type="PANTHER" id="PTHR20974">
    <property type="entry name" value="UPF0585 PROTEIN CG18661"/>
    <property type="match status" value="1"/>
</dbReference>
<dbReference type="PANTHER" id="PTHR20974:SF0">
    <property type="entry name" value="UPF0585 PROTEIN CG18661"/>
    <property type="match status" value="1"/>
</dbReference>
<keyword evidence="1" id="KW-0808">Transferase</keyword>
<dbReference type="Proteomes" id="UP001652542">
    <property type="component" value="Unassembled WGS sequence"/>
</dbReference>
<evidence type="ECO:0000313" key="1">
    <source>
        <dbReference type="EMBL" id="MCV2870175.1"/>
    </source>
</evidence>
<evidence type="ECO:0000313" key="2">
    <source>
        <dbReference type="Proteomes" id="UP001652542"/>
    </source>
</evidence>
<dbReference type="InterPro" id="IPR010342">
    <property type="entry name" value="DUF938"/>
</dbReference>
<name>A0ABT2ZGK4_9RHOB</name>
<proteinExistence type="predicted"/>
<dbReference type="Pfam" id="PF06080">
    <property type="entry name" value="DUF938"/>
    <property type="match status" value="1"/>
</dbReference>
<comment type="caution">
    <text evidence="1">The sequence shown here is derived from an EMBL/GenBank/DDBJ whole genome shotgun (WGS) entry which is preliminary data.</text>
</comment>
<accession>A0ABT2ZGK4</accession>
<dbReference type="RefSeq" id="WP_263735851.1">
    <property type="nucleotide sequence ID" value="NZ_JAOWKY010000005.1"/>
</dbReference>
<dbReference type="EMBL" id="JAOWKY010000005">
    <property type="protein sequence ID" value="MCV2870175.1"/>
    <property type="molecule type" value="Genomic_DNA"/>
</dbReference>
<sequence>MPPRRLKLGYATPAKGGDARLFAPSAERNAGAIIDVLHRHAPARGRALELAAGTGQHSAACAAAFPDLNWQPTDGAEAALASIAAWRDAAGLANLAEPALLDVSAPGWGAARAGQDLVLVANLLHLISAAEAKTVLGGIGQALAPGGTAVIYGPFRRQGRLTSEGDIAFDADLRLQDPEIGYKDDTWVIRSASEAGLDLVAVEQMPANNMCFIFRRQG</sequence>
<dbReference type="InterPro" id="IPR029063">
    <property type="entry name" value="SAM-dependent_MTases_sf"/>
</dbReference>
<reference evidence="1 2" key="1">
    <citation type="submission" date="2022-10" db="EMBL/GenBank/DDBJ databases">
        <title>Defluviimonas sp. nov., isolated from ocean surface water.</title>
        <authorList>
            <person name="He W."/>
            <person name="Wang L."/>
            <person name="Zhang D.-F."/>
        </authorList>
    </citation>
    <scope>NUCLEOTIDE SEQUENCE [LARGE SCALE GENOMIC DNA]</scope>
    <source>
        <strain evidence="1 2">WL0002</strain>
    </source>
</reference>
<keyword evidence="1" id="KW-0489">Methyltransferase</keyword>
<protein>
    <submittedName>
        <fullName evidence="1">Class I SAM-dependent methyltransferase</fullName>
    </submittedName>
</protein>
<keyword evidence="2" id="KW-1185">Reference proteome</keyword>
<dbReference type="GO" id="GO:0008168">
    <property type="term" value="F:methyltransferase activity"/>
    <property type="evidence" value="ECO:0007669"/>
    <property type="project" value="UniProtKB-KW"/>
</dbReference>
<dbReference type="GO" id="GO:0032259">
    <property type="term" value="P:methylation"/>
    <property type="evidence" value="ECO:0007669"/>
    <property type="project" value="UniProtKB-KW"/>
</dbReference>